<dbReference type="SUPFAM" id="SSF46785">
    <property type="entry name" value="Winged helix' DNA-binding domain"/>
    <property type="match status" value="1"/>
</dbReference>
<dbReference type="HOGENOM" id="CLU_077340_0_0_5"/>
<evidence type="ECO:0000256" key="2">
    <source>
        <dbReference type="ARBA" id="ARBA00023125"/>
    </source>
</evidence>
<evidence type="ECO:0000256" key="3">
    <source>
        <dbReference type="ARBA" id="ARBA00023163"/>
    </source>
</evidence>
<evidence type="ECO:0000313" key="5">
    <source>
        <dbReference type="EMBL" id="ABD90285.1"/>
    </source>
</evidence>
<dbReference type="PANTHER" id="PTHR24567:SF74">
    <property type="entry name" value="HTH-TYPE TRANSCRIPTIONAL REGULATOR ARCR"/>
    <property type="match status" value="1"/>
</dbReference>
<keyword evidence="2" id="KW-0238">DNA-binding</keyword>
<dbReference type="OrthoDB" id="7506088at2"/>
<dbReference type="PROSITE" id="PS50042">
    <property type="entry name" value="CNMP_BINDING_3"/>
    <property type="match status" value="1"/>
</dbReference>
<dbReference type="GO" id="GO:0005829">
    <property type="term" value="C:cytosol"/>
    <property type="evidence" value="ECO:0007669"/>
    <property type="project" value="TreeGrafter"/>
</dbReference>
<dbReference type="InterPro" id="IPR018490">
    <property type="entry name" value="cNMP-bd_dom_sf"/>
</dbReference>
<protein>
    <submittedName>
        <fullName evidence="5">Cyclic nucleotide-binding domain (CNMP-BD) protein</fullName>
    </submittedName>
</protein>
<dbReference type="InterPro" id="IPR036390">
    <property type="entry name" value="WH_DNA-bd_sf"/>
</dbReference>
<keyword evidence="3" id="KW-0804">Transcription</keyword>
<dbReference type="Pfam" id="PF13545">
    <property type="entry name" value="HTH_Crp_2"/>
    <property type="match status" value="1"/>
</dbReference>
<gene>
    <name evidence="5" type="ordered locus">RPC_4763</name>
</gene>
<dbReference type="InterPro" id="IPR036388">
    <property type="entry name" value="WH-like_DNA-bd_sf"/>
</dbReference>
<dbReference type="eggNOG" id="COG0664">
    <property type="taxonomic scope" value="Bacteria"/>
</dbReference>
<dbReference type="EMBL" id="CP000301">
    <property type="protein sequence ID" value="ABD90285.1"/>
    <property type="molecule type" value="Genomic_DNA"/>
</dbReference>
<dbReference type="SUPFAM" id="SSF51206">
    <property type="entry name" value="cAMP-binding domain-like"/>
    <property type="match status" value="1"/>
</dbReference>
<name>Q20X51_RHOPB</name>
<proteinExistence type="predicted"/>
<sequence>MGSVNQSPNEFLAALPLDDFELLLPYLRSVDLKLGEVLVEAGTLLTKVYFPHSGIISKIISFAEGEKIDVAMIGREGVFGGSSTLGGAISSMGGVVRFPGRASMIYAAHFHKVMNRSPRLRAALQHAQRAQAMQSEQIAACNASHGVQARLCWRLLLARDLARSDILQLTQDSLAHMLGVQRNSVSAVAITLQRAGILRYSRGLLTIVDPAGLKARACECHQMIKARSEGLSIAEAL</sequence>
<evidence type="ECO:0000259" key="4">
    <source>
        <dbReference type="PROSITE" id="PS50042"/>
    </source>
</evidence>
<dbReference type="GO" id="GO:0003677">
    <property type="term" value="F:DNA binding"/>
    <property type="evidence" value="ECO:0007669"/>
    <property type="project" value="UniProtKB-KW"/>
</dbReference>
<dbReference type="RefSeq" id="WP_011475162.1">
    <property type="nucleotide sequence ID" value="NC_007925.1"/>
</dbReference>
<reference evidence="5" key="1">
    <citation type="submission" date="2006-03" db="EMBL/GenBank/DDBJ databases">
        <title>Complete sequence of Rhodopseudomonas palustris BisB18.</title>
        <authorList>
            <consortium name="US DOE Joint Genome Institute"/>
            <person name="Copeland A."/>
            <person name="Lucas S."/>
            <person name="Lapidus A."/>
            <person name="Barry K."/>
            <person name="Detter J.C."/>
            <person name="Glavina del Rio T."/>
            <person name="Hammon N."/>
            <person name="Israni S."/>
            <person name="Dalin E."/>
            <person name="Tice H."/>
            <person name="Pitluck S."/>
            <person name="Chain P."/>
            <person name="Malfatti S."/>
            <person name="Shin M."/>
            <person name="Vergez L."/>
            <person name="Schmutz J."/>
            <person name="Larimer F."/>
            <person name="Land M."/>
            <person name="Hauser L."/>
            <person name="Pelletier D.A."/>
            <person name="Kyrpides N."/>
            <person name="Anderson I."/>
            <person name="Oda Y."/>
            <person name="Harwood C.S."/>
            <person name="Richardson P."/>
        </authorList>
    </citation>
    <scope>NUCLEOTIDE SEQUENCE [LARGE SCALE GENOMIC DNA]</scope>
    <source>
        <strain evidence="5">BisB18</strain>
    </source>
</reference>
<dbReference type="STRING" id="316056.RPC_4763"/>
<evidence type="ECO:0000256" key="1">
    <source>
        <dbReference type="ARBA" id="ARBA00023015"/>
    </source>
</evidence>
<dbReference type="InterPro" id="IPR012318">
    <property type="entry name" value="HTH_CRP"/>
</dbReference>
<dbReference type="InterPro" id="IPR014710">
    <property type="entry name" value="RmlC-like_jellyroll"/>
</dbReference>
<dbReference type="PANTHER" id="PTHR24567">
    <property type="entry name" value="CRP FAMILY TRANSCRIPTIONAL REGULATORY PROTEIN"/>
    <property type="match status" value="1"/>
</dbReference>
<keyword evidence="1" id="KW-0805">Transcription regulation</keyword>
<dbReference type="AlphaFoldDB" id="Q20X51"/>
<dbReference type="KEGG" id="rpc:RPC_4763"/>
<dbReference type="Gene3D" id="1.10.10.10">
    <property type="entry name" value="Winged helix-like DNA-binding domain superfamily/Winged helix DNA-binding domain"/>
    <property type="match status" value="1"/>
</dbReference>
<accession>Q20X51</accession>
<dbReference type="InterPro" id="IPR050397">
    <property type="entry name" value="Env_Response_Regulators"/>
</dbReference>
<dbReference type="Gene3D" id="2.60.120.10">
    <property type="entry name" value="Jelly Rolls"/>
    <property type="match status" value="1"/>
</dbReference>
<organism evidence="5">
    <name type="scientific">Rhodopseudomonas palustris (strain BisB18)</name>
    <dbReference type="NCBI Taxonomy" id="316056"/>
    <lineage>
        <taxon>Bacteria</taxon>
        <taxon>Pseudomonadati</taxon>
        <taxon>Pseudomonadota</taxon>
        <taxon>Alphaproteobacteria</taxon>
        <taxon>Hyphomicrobiales</taxon>
        <taxon>Nitrobacteraceae</taxon>
        <taxon>Rhodopseudomonas</taxon>
    </lineage>
</organism>
<dbReference type="GO" id="GO:0003700">
    <property type="term" value="F:DNA-binding transcription factor activity"/>
    <property type="evidence" value="ECO:0007669"/>
    <property type="project" value="TreeGrafter"/>
</dbReference>
<feature type="domain" description="Cyclic nucleotide-binding" evidence="4">
    <location>
        <begin position="11"/>
        <end position="80"/>
    </location>
</feature>
<dbReference type="InterPro" id="IPR000595">
    <property type="entry name" value="cNMP-bd_dom"/>
</dbReference>
<dbReference type="CDD" id="cd00038">
    <property type="entry name" value="CAP_ED"/>
    <property type="match status" value="1"/>
</dbReference>